<dbReference type="InterPro" id="IPR036282">
    <property type="entry name" value="Glutathione-S-Trfase_C_sf"/>
</dbReference>
<dbReference type="PROSITE" id="PS50404">
    <property type="entry name" value="GST_NTER"/>
    <property type="match status" value="1"/>
</dbReference>
<dbReference type="PROSITE" id="PS51354">
    <property type="entry name" value="GLUTAREDOXIN_2"/>
    <property type="match status" value="1"/>
</dbReference>
<dbReference type="PANTHER" id="PTHR43968:SF8">
    <property type="entry name" value="S-TRANSFERASE, PUTATIVE (AFU_ORTHOLOGUE AFUA_2G00590)-RELATED"/>
    <property type="match status" value="1"/>
</dbReference>
<dbReference type="PANTHER" id="PTHR43968">
    <property type="match status" value="1"/>
</dbReference>
<organism evidence="3 4">
    <name type="scientific">Penicillium coprophilum</name>
    <dbReference type="NCBI Taxonomy" id="36646"/>
    <lineage>
        <taxon>Eukaryota</taxon>
        <taxon>Fungi</taxon>
        <taxon>Dikarya</taxon>
        <taxon>Ascomycota</taxon>
        <taxon>Pezizomycotina</taxon>
        <taxon>Eurotiomycetes</taxon>
        <taxon>Eurotiomycetidae</taxon>
        <taxon>Eurotiales</taxon>
        <taxon>Aspergillaceae</taxon>
        <taxon>Penicillium</taxon>
    </lineage>
</organism>
<dbReference type="EMBL" id="MDDG01000002">
    <property type="protein sequence ID" value="OQE44600.1"/>
    <property type="molecule type" value="Genomic_DNA"/>
</dbReference>
<dbReference type="Proteomes" id="UP000191500">
    <property type="component" value="Unassembled WGS sequence"/>
</dbReference>
<dbReference type="Gene3D" id="1.20.1050.10">
    <property type="match status" value="1"/>
</dbReference>
<dbReference type="GO" id="GO:0005737">
    <property type="term" value="C:cytoplasm"/>
    <property type="evidence" value="ECO:0007669"/>
    <property type="project" value="TreeGrafter"/>
</dbReference>
<dbReference type="SUPFAM" id="SSF47616">
    <property type="entry name" value="GST C-terminal domain-like"/>
    <property type="match status" value="1"/>
</dbReference>
<dbReference type="Gene3D" id="3.40.30.10">
    <property type="entry name" value="Glutaredoxin"/>
    <property type="match status" value="1"/>
</dbReference>
<sequence length="236" mass="26037">MSAPKIILYTNRLCPWAHRAHIALKEIGLDYEEVTIDLNTPREPWYLEINPRGLVPTISYNGEIIPESGIVAQFLADAHQTHLLPPSTSPANALYRARLAFFVDSFFTKVVPHLFAGVRAANEAERDAAAEELVAAVVKEVEPLLADTEGKGPFFGGSDKLTLAEVQSGSFLLRLLSFAKPEHGLLSAKLTTLLEQTPRFKRWAEATAAHDSVNFIYDEKPVADKMRSKFAPAAKV</sequence>
<dbReference type="CDD" id="cd00299">
    <property type="entry name" value="GST_C_family"/>
    <property type="match status" value="1"/>
</dbReference>
<protein>
    <recommendedName>
        <fullName evidence="5">GST N-terminal domain-containing protein</fullName>
    </recommendedName>
</protein>
<comment type="caution">
    <text evidence="3">The sequence shown here is derived from an EMBL/GenBank/DDBJ whole genome shotgun (WGS) entry which is preliminary data.</text>
</comment>
<feature type="domain" description="GST N-terminal" evidence="1">
    <location>
        <begin position="4"/>
        <end position="83"/>
    </location>
</feature>
<name>A0A1V6V1P9_9EURO</name>
<dbReference type="PROSITE" id="PS50405">
    <property type="entry name" value="GST_CTER"/>
    <property type="match status" value="1"/>
</dbReference>
<dbReference type="InterPro" id="IPR036249">
    <property type="entry name" value="Thioredoxin-like_sf"/>
</dbReference>
<evidence type="ECO:0008006" key="5">
    <source>
        <dbReference type="Google" id="ProtNLM"/>
    </source>
</evidence>
<dbReference type="InterPro" id="IPR004045">
    <property type="entry name" value="Glutathione_S-Trfase_N"/>
</dbReference>
<dbReference type="AlphaFoldDB" id="A0A1V6V1P9"/>
<dbReference type="SFLD" id="SFLDG00358">
    <property type="entry name" value="Main_(cytGST)"/>
    <property type="match status" value="1"/>
</dbReference>
<evidence type="ECO:0000313" key="4">
    <source>
        <dbReference type="Proteomes" id="UP000191500"/>
    </source>
</evidence>
<dbReference type="STRING" id="36646.A0A1V6V1P9"/>
<proteinExistence type="predicted"/>
<evidence type="ECO:0000313" key="3">
    <source>
        <dbReference type="EMBL" id="OQE44600.1"/>
    </source>
</evidence>
<evidence type="ECO:0000259" key="1">
    <source>
        <dbReference type="PROSITE" id="PS50404"/>
    </source>
</evidence>
<dbReference type="SUPFAM" id="SSF52833">
    <property type="entry name" value="Thioredoxin-like"/>
    <property type="match status" value="1"/>
</dbReference>
<feature type="domain" description="GST C-terminal" evidence="2">
    <location>
        <begin position="92"/>
        <end position="230"/>
    </location>
</feature>
<accession>A0A1V6V1P9</accession>
<gene>
    <name evidence="3" type="ORF">PENCOP_c002G01524</name>
</gene>
<dbReference type="InterPro" id="IPR010987">
    <property type="entry name" value="Glutathione-S-Trfase_C-like"/>
</dbReference>
<dbReference type="InterPro" id="IPR050983">
    <property type="entry name" value="GST_Omega/HSP26"/>
</dbReference>
<evidence type="ECO:0000259" key="2">
    <source>
        <dbReference type="PROSITE" id="PS50405"/>
    </source>
</evidence>
<reference evidence="4" key="1">
    <citation type="journal article" date="2017" name="Nat. Microbiol.">
        <title>Global analysis of biosynthetic gene clusters reveals vast potential of secondary metabolite production in Penicillium species.</title>
        <authorList>
            <person name="Nielsen J.C."/>
            <person name="Grijseels S."/>
            <person name="Prigent S."/>
            <person name="Ji B."/>
            <person name="Dainat J."/>
            <person name="Nielsen K.F."/>
            <person name="Frisvad J.C."/>
            <person name="Workman M."/>
            <person name="Nielsen J."/>
        </authorList>
    </citation>
    <scope>NUCLEOTIDE SEQUENCE [LARGE SCALE GENOMIC DNA]</scope>
    <source>
        <strain evidence="4">IBT 31321</strain>
    </source>
</reference>
<dbReference type="CDD" id="cd00570">
    <property type="entry name" value="GST_N_family"/>
    <property type="match status" value="1"/>
</dbReference>
<keyword evidence="4" id="KW-1185">Reference proteome</keyword>
<dbReference type="Pfam" id="PF13409">
    <property type="entry name" value="GST_N_2"/>
    <property type="match status" value="1"/>
</dbReference>
<dbReference type="InterPro" id="IPR040079">
    <property type="entry name" value="Glutathione_S-Trfase"/>
</dbReference>
<dbReference type="SFLD" id="SFLDS00019">
    <property type="entry name" value="Glutathione_Transferase_(cytos"/>
    <property type="match status" value="1"/>
</dbReference>